<dbReference type="InterPro" id="IPR000182">
    <property type="entry name" value="GNAT_dom"/>
</dbReference>
<dbReference type="FunFam" id="3.40.630.30:FF:000007">
    <property type="entry name" value="Spermidine N(1)-acetyltransferase"/>
    <property type="match status" value="1"/>
</dbReference>
<evidence type="ECO:0000256" key="5">
    <source>
        <dbReference type="ARBA" id="ARBA00022490"/>
    </source>
</evidence>
<dbReference type="Proteomes" id="UP000183920">
    <property type="component" value="Unassembled WGS sequence"/>
</dbReference>
<dbReference type="Proteomes" id="UP000619976">
    <property type="component" value="Unassembled WGS sequence"/>
</dbReference>
<keyword evidence="8" id="KW-0460">Magnesium</keyword>
<comment type="catalytic activity">
    <reaction evidence="12">
        <text>an alkane-alpha,omega-diamine + acetyl-CoA = an N-acetylalkane-alpha,omega-diamine + CoA + H(+)</text>
        <dbReference type="Rhea" id="RHEA:11116"/>
        <dbReference type="Rhea" id="RHEA-COMP:9766"/>
        <dbReference type="Rhea" id="RHEA-COMP:9767"/>
        <dbReference type="ChEBI" id="CHEBI:15378"/>
        <dbReference type="ChEBI" id="CHEBI:57287"/>
        <dbReference type="ChEBI" id="CHEBI:57288"/>
        <dbReference type="ChEBI" id="CHEBI:70977"/>
        <dbReference type="ChEBI" id="CHEBI:70988"/>
        <dbReference type="EC" id="2.3.1.57"/>
    </reaction>
</comment>
<accession>A0A0G4QC69</accession>
<feature type="domain" description="N-acetyltransferase" evidence="17">
    <location>
        <begin position="10"/>
        <end position="166"/>
    </location>
</feature>
<dbReference type="CDD" id="cd04301">
    <property type="entry name" value="NAT_SF"/>
    <property type="match status" value="1"/>
</dbReference>
<keyword evidence="5" id="KW-0963">Cytoplasm</keyword>
<dbReference type="EC" id="2.3.1.57" evidence="4"/>
<comment type="catalytic activity">
    <reaction evidence="10">
        <text>spermine + acetyl-CoA = N(1)-acetylspermine + CoA + H(+)</text>
        <dbReference type="Rhea" id="RHEA:33099"/>
        <dbReference type="ChEBI" id="CHEBI:15378"/>
        <dbReference type="ChEBI" id="CHEBI:45725"/>
        <dbReference type="ChEBI" id="CHEBI:57287"/>
        <dbReference type="ChEBI" id="CHEBI:57288"/>
        <dbReference type="ChEBI" id="CHEBI:58101"/>
        <dbReference type="EC" id="2.3.1.57"/>
    </reaction>
</comment>
<comment type="similarity">
    <text evidence="3">Belongs to the acetyltransferase family.</text>
</comment>
<comment type="pathway">
    <text evidence="14">Amine and polyamine degradation; spermidine degradation.</text>
</comment>
<dbReference type="EMBL" id="JAEKCB010000001">
    <property type="protein sequence ID" value="MBJ2116797.1"/>
    <property type="molecule type" value="Genomic_DNA"/>
</dbReference>
<evidence type="ECO:0000256" key="11">
    <source>
        <dbReference type="ARBA" id="ARBA00052230"/>
    </source>
</evidence>
<evidence type="ECO:0000256" key="10">
    <source>
        <dbReference type="ARBA" id="ARBA00050555"/>
    </source>
</evidence>
<evidence type="ECO:0000256" key="6">
    <source>
        <dbReference type="ARBA" id="ARBA00022679"/>
    </source>
</evidence>
<evidence type="ECO:0000256" key="8">
    <source>
        <dbReference type="ARBA" id="ARBA00022842"/>
    </source>
</evidence>
<evidence type="ECO:0000313" key="21">
    <source>
        <dbReference type="Proteomes" id="UP000619976"/>
    </source>
</evidence>
<accession>A0A379ENB1</accession>
<proteinExistence type="inferred from homology"/>
<keyword evidence="21" id="KW-1185">Reference proteome</keyword>
<evidence type="ECO:0000313" key="19">
    <source>
        <dbReference type="EMBL" id="MBJ2116797.1"/>
    </source>
</evidence>
<protein>
    <recommendedName>
        <fullName evidence="15">Spermidine N(1)-acetyltransferase</fullName>
        <ecNumber evidence="4">2.3.1.57</ecNumber>
    </recommendedName>
    <alternativeName>
        <fullName evidence="16">Spermidine/spermine N(1)-acetyltransferase</fullName>
    </alternativeName>
</protein>
<sequence>MSGGKKVPPIKLRPLEREDLSFVHQLDNNASVMRYWFEEPYEAFIELSDLYEKHIHDQSERRFIAENDGTKIGLVELVEIDYVHRRAEFQIIIAPAHQGHGYAARAAKLAMDYAFSVLNLYKLYLIVDKENAKAIHIYEKLGFKKEGDLIDEFFVNGAYRSAIRMCTFQAPYFEKKAKEAKPENFVKPGATIKQHV</sequence>
<dbReference type="GO" id="GO:0004145">
    <property type="term" value="F:diamine N-acetyltransferase activity"/>
    <property type="evidence" value="ECO:0007669"/>
    <property type="project" value="UniProtKB-EC"/>
</dbReference>
<dbReference type="GeneID" id="76523260"/>
<keyword evidence="7" id="KW-0479">Metal-binding</keyword>
<gene>
    <name evidence="18" type="primary">speG_1</name>
    <name evidence="19" type="synonym">speG</name>
    <name evidence="18" type="ORF">BN1804_02379</name>
    <name evidence="19" type="ORF">JFQ69_03800</name>
</gene>
<dbReference type="PROSITE" id="PS51186">
    <property type="entry name" value="GNAT"/>
    <property type="match status" value="1"/>
</dbReference>
<evidence type="ECO:0000256" key="14">
    <source>
        <dbReference type="ARBA" id="ARBA00060713"/>
    </source>
</evidence>
<reference evidence="18" key="2">
    <citation type="submission" date="2015-06" db="EMBL/GenBank/DDBJ databases">
        <authorList>
            <person name="Urmite Genomes Urmite Genomes"/>
        </authorList>
    </citation>
    <scope>NUCLEOTIDE SEQUENCE [LARGE SCALE GENOMIC DNA]</scope>
    <source>
        <strain evidence="18">CSUR P1867</strain>
    </source>
</reference>
<dbReference type="InterPro" id="IPR016181">
    <property type="entry name" value="Acyl_CoA_acyltransferase"/>
</dbReference>
<name>A0A0G4QC69_9GAMM</name>
<dbReference type="EMBL" id="CVRY01000004">
    <property type="protein sequence ID" value="CRL63191.1"/>
    <property type="molecule type" value="Genomic_DNA"/>
</dbReference>
<evidence type="ECO:0000256" key="1">
    <source>
        <dbReference type="ARBA" id="ARBA00004496"/>
    </source>
</evidence>
<reference evidence="19 21" key="3">
    <citation type="submission" date="2020-12" db="EMBL/GenBank/DDBJ databases">
        <title>Enhanced detection system for hospital associated transmission using whole genome sequencing surveillance.</title>
        <authorList>
            <person name="Harrison L.H."/>
            <person name="Van Tyne D."/>
            <person name="Marsh J.W."/>
            <person name="Griffith M.P."/>
            <person name="Snyder D.J."/>
            <person name="Cooper V.S."/>
            <person name="Mustapha M."/>
        </authorList>
    </citation>
    <scope>NUCLEOTIDE SEQUENCE [LARGE SCALE GENOMIC DNA]</scope>
    <source>
        <strain evidence="19 21">PR00195</strain>
    </source>
</reference>
<evidence type="ECO:0000256" key="12">
    <source>
        <dbReference type="ARBA" id="ARBA00052273"/>
    </source>
</evidence>
<comment type="catalytic activity">
    <reaction evidence="13">
        <text>spermidine + acetyl-CoA = N(1)-acetylspermidine + CoA + H(+)</text>
        <dbReference type="Rhea" id="RHEA:28150"/>
        <dbReference type="ChEBI" id="CHEBI:15378"/>
        <dbReference type="ChEBI" id="CHEBI:57287"/>
        <dbReference type="ChEBI" id="CHEBI:57288"/>
        <dbReference type="ChEBI" id="CHEBI:57834"/>
        <dbReference type="ChEBI" id="CHEBI:58324"/>
        <dbReference type="EC" id="2.3.1.57"/>
    </reaction>
</comment>
<dbReference type="RefSeq" id="WP_006533054.1">
    <property type="nucleotide sequence ID" value="NZ_CAXOKJ010000009.1"/>
</dbReference>
<evidence type="ECO:0000256" key="15">
    <source>
        <dbReference type="ARBA" id="ARBA00073647"/>
    </source>
</evidence>
<evidence type="ECO:0000256" key="3">
    <source>
        <dbReference type="ARBA" id="ARBA00008694"/>
    </source>
</evidence>
<evidence type="ECO:0000256" key="2">
    <source>
        <dbReference type="ARBA" id="ARBA00004723"/>
    </source>
</evidence>
<evidence type="ECO:0000313" key="20">
    <source>
        <dbReference type="Proteomes" id="UP000183920"/>
    </source>
</evidence>
<comment type="catalytic activity">
    <reaction evidence="11">
        <text>spermidine + acetyl-CoA = N(8)-acetylspermidine + CoA + H(+)</text>
        <dbReference type="Rhea" id="RHEA:28270"/>
        <dbReference type="ChEBI" id="CHEBI:15378"/>
        <dbReference type="ChEBI" id="CHEBI:57287"/>
        <dbReference type="ChEBI" id="CHEBI:57288"/>
        <dbReference type="ChEBI" id="CHEBI:57834"/>
        <dbReference type="ChEBI" id="CHEBI:58535"/>
        <dbReference type="EC" id="2.3.1.57"/>
    </reaction>
</comment>
<dbReference type="NCBIfam" id="NF011709">
    <property type="entry name" value="PRK15130.1"/>
    <property type="match status" value="1"/>
</dbReference>
<dbReference type="Pfam" id="PF13302">
    <property type="entry name" value="Acetyltransf_3"/>
    <property type="match status" value="1"/>
</dbReference>
<dbReference type="AlphaFoldDB" id="A0A0G4QC69"/>
<evidence type="ECO:0000256" key="4">
    <source>
        <dbReference type="ARBA" id="ARBA00013209"/>
    </source>
</evidence>
<reference evidence="20" key="1">
    <citation type="submission" date="2015-06" db="EMBL/GenBank/DDBJ databases">
        <authorList>
            <person name="Urmite Genomes"/>
        </authorList>
    </citation>
    <scope>NUCLEOTIDE SEQUENCE [LARGE SCALE GENOMIC DNA]</scope>
    <source>
        <strain evidence="20">CSUR P1867</strain>
    </source>
</reference>
<comment type="pathway">
    <text evidence="2">Amine and polyamine degradation; spermine degradation.</text>
</comment>
<comment type="subcellular location">
    <subcellularLocation>
        <location evidence="1">Cytoplasm</location>
    </subcellularLocation>
</comment>
<dbReference type="SUPFAM" id="SSF55729">
    <property type="entry name" value="Acyl-CoA N-acyltransferases (Nat)"/>
    <property type="match status" value="1"/>
</dbReference>
<dbReference type="Gene3D" id="3.40.630.30">
    <property type="match status" value="1"/>
</dbReference>
<dbReference type="GO" id="GO:0000287">
    <property type="term" value="F:magnesium ion binding"/>
    <property type="evidence" value="ECO:0007669"/>
    <property type="project" value="UniProtKB-ARBA"/>
</dbReference>
<evidence type="ECO:0000256" key="13">
    <source>
        <dbReference type="ARBA" id="ARBA00052368"/>
    </source>
</evidence>
<keyword evidence="9 19" id="KW-0012">Acyltransferase</keyword>
<dbReference type="GO" id="GO:0005737">
    <property type="term" value="C:cytoplasm"/>
    <property type="evidence" value="ECO:0007669"/>
    <property type="project" value="UniProtKB-SubCell"/>
</dbReference>
<evidence type="ECO:0000259" key="17">
    <source>
        <dbReference type="PROSITE" id="PS51186"/>
    </source>
</evidence>
<evidence type="ECO:0000313" key="18">
    <source>
        <dbReference type="EMBL" id="CRL63191.1"/>
    </source>
</evidence>
<dbReference type="PANTHER" id="PTHR43415">
    <property type="entry name" value="SPERMIDINE N(1)-ACETYLTRANSFERASE"/>
    <property type="match status" value="1"/>
</dbReference>
<dbReference type="PANTHER" id="PTHR43415:SF6">
    <property type="entry name" value="SPERMIDINE N(1)-ACETYLTRANSFERASE"/>
    <property type="match status" value="1"/>
</dbReference>
<keyword evidence="6 18" id="KW-0808">Transferase</keyword>
<evidence type="ECO:0000256" key="7">
    <source>
        <dbReference type="ARBA" id="ARBA00022723"/>
    </source>
</evidence>
<organism evidence="18 20">
    <name type="scientific">Proteus penneri</name>
    <dbReference type="NCBI Taxonomy" id="102862"/>
    <lineage>
        <taxon>Bacteria</taxon>
        <taxon>Pseudomonadati</taxon>
        <taxon>Pseudomonadota</taxon>
        <taxon>Gammaproteobacteria</taxon>
        <taxon>Enterobacterales</taxon>
        <taxon>Morganellaceae</taxon>
        <taxon>Proteus</taxon>
    </lineage>
</organism>
<evidence type="ECO:0000256" key="9">
    <source>
        <dbReference type="ARBA" id="ARBA00023315"/>
    </source>
</evidence>
<evidence type="ECO:0000256" key="16">
    <source>
        <dbReference type="ARBA" id="ARBA00079997"/>
    </source>
</evidence>